<dbReference type="PANTHER" id="PTHR37984:SF5">
    <property type="entry name" value="PROTEIN NYNRIN-LIKE"/>
    <property type="match status" value="1"/>
</dbReference>
<sequence length="153" mass="17844">MTLTDRTLINNMLHEFHDSVASGNLSDDRKLERVKTCSWWPNWRKETVVKKKTEPQEKNLESPWQIVHLDWVTALPPGGDKSYHACLVLVDRYSTTPMLLPFHKYDTPMDTAIMIWNEVISHTGLFQNITSDRDPKFTSELWTNLQNLFGTKL</sequence>
<protein>
    <recommendedName>
        <fullName evidence="2">Integrase catalytic domain-containing protein</fullName>
    </recommendedName>
</protein>
<dbReference type="GO" id="GO:0005634">
    <property type="term" value="C:nucleus"/>
    <property type="evidence" value="ECO:0007669"/>
    <property type="project" value="UniProtKB-ARBA"/>
</dbReference>
<feature type="domain" description="Integrase catalytic" evidence="2">
    <location>
        <begin position="59"/>
        <end position="153"/>
    </location>
</feature>
<gene>
    <name evidence="3" type="ORF">O181_083284</name>
</gene>
<dbReference type="Proteomes" id="UP000765509">
    <property type="component" value="Unassembled WGS sequence"/>
</dbReference>
<evidence type="ECO:0000256" key="1">
    <source>
        <dbReference type="ARBA" id="ARBA00022884"/>
    </source>
</evidence>
<keyword evidence="1" id="KW-0694">RNA-binding</keyword>
<evidence type="ECO:0000259" key="2">
    <source>
        <dbReference type="PROSITE" id="PS50994"/>
    </source>
</evidence>
<dbReference type="AlphaFoldDB" id="A0A9Q3FQW6"/>
<dbReference type="EMBL" id="AVOT02048333">
    <property type="protein sequence ID" value="MBW0543569.1"/>
    <property type="molecule type" value="Genomic_DNA"/>
</dbReference>
<dbReference type="InterPro" id="IPR001584">
    <property type="entry name" value="Integrase_cat-core"/>
</dbReference>
<accession>A0A9Q3FQW6</accession>
<dbReference type="GO" id="GO:0003723">
    <property type="term" value="F:RNA binding"/>
    <property type="evidence" value="ECO:0007669"/>
    <property type="project" value="UniProtKB-KW"/>
</dbReference>
<name>A0A9Q3FQW6_9BASI</name>
<dbReference type="SUPFAM" id="SSF53098">
    <property type="entry name" value="Ribonuclease H-like"/>
    <property type="match status" value="1"/>
</dbReference>
<reference evidence="3" key="1">
    <citation type="submission" date="2021-03" db="EMBL/GenBank/DDBJ databases">
        <title>Draft genome sequence of rust myrtle Austropuccinia psidii MF-1, a brazilian biotype.</title>
        <authorList>
            <person name="Quecine M.C."/>
            <person name="Pachon D.M.R."/>
            <person name="Bonatelli M.L."/>
            <person name="Correr F.H."/>
            <person name="Franceschini L.M."/>
            <person name="Leite T.F."/>
            <person name="Margarido G.R.A."/>
            <person name="Almeida C.A."/>
            <person name="Ferrarezi J.A."/>
            <person name="Labate C.A."/>
        </authorList>
    </citation>
    <scope>NUCLEOTIDE SEQUENCE</scope>
    <source>
        <strain evidence="3">MF-1</strain>
    </source>
</reference>
<dbReference type="InterPro" id="IPR050951">
    <property type="entry name" value="Retrovirus_Pol_polyprotein"/>
</dbReference>
<keyword evidence="4" id="KW-1185">Reference proteome</keyword>
<organism evidence="3 4">
    <name type="scientific">Austropuccinia psidii MF-1</name>
    <dbReference type="NCBI Taxonomy" id="1389203"/>
    <lineage>
        <taxon>Eukaryota</taxon>
        <taxon>Fungi</taxon>
        <taxon>Dikarya</taxon>
        <taxon>Basidiomycota</taxon>
        <taxon>Pucciniomycotina</taxon>
        <taxon>Pucciniomycetes</taxon>
        <taxon>Pucciniales</taxon>
        <taxon>Sphaerophragmiaceae</taxon>
        <taxon>Austropuccinia</taxon>
    </lineage>
</organism>
<evidence type="ECO:0000313" key="4">
    <source>
        <dbReference type="Proteomes" id="UP000765509"/>
    </source>
</evidence>
<dbReference type="InterPro" id="IPR012337">
    <property type="entry name" value="RNaseH-like_sf"/>
</dbReference>
<dbReference type="PANTHER" id="PTHR37984">
    <property type="entry name" value="PROTEIN CBG26694"/>
    <property type="match status" value="1"/>
</dbReference>
<dbReference type="PROSITE" id="PS50994">
    <property type="entry name" value="INTEGRASE"/>
    <property type="match status" value="1"/>
</dbReference>
<dbReference type="InterPro" id="IPR036397">
    <property type="entry name" value="RNaseH_sf"/>
</dbReference>
<dbReference type="Gene3D" id="3.30.420.10">
    <property type="entry name" value="Ribonuclease H-like superfamily/Ribonuclease H"/>
    <property type="match status" value="1"/>
</dbReference>
<proteinExistence type="predicted"/>
<evidence type="ECO:0000313" key="3">
    <source>
        <dbReference type="EMBL" id="MBW0543569.1"/>
    </source>
</evidence>
<dbReference type="GO" id="GO:0015074">
    <property type="term" value="P:DNA integration"/>
    <property type="evidence" value="ECO:0007669"/>
    <property type="project" value="InterPro"/>
</dbReference>
<comment type="caution">
    <text evidence="3">The sequence shown here is derived from an EMBL/GenBank/DDBJ whole genome shotgun (WGS) entry which is preliminary data.</text>
</comment>